<dbReference type="AlphaFoldDB" id="A0AAT9LAF4"/>
<protein>
    <submittedName>
        <fullName evidence="4">DUF559 domain-containing protein</fullName>
    </submittedName>
</protein>
<proteinExistence type="predicted"/>
<feature type="domain" description="Restriction endonuclease type II-like" evidence="3">
    <location>
        <begin position="23"/>
        <end position="89"/>
    </location>
</feature>
<evidence type="ECO:0000259" key="3">
    <source>
        <dbReference type="Pfam" id="PF18741"/>
    </source>
</evidence>
<feature type="region of interest" description="Disordered" evidence="2">
    <location>
        <begin position="157"/>
        <end position="221"/>
    </location>
</feature>
<dbReference type="Gene3D" id="3.40.960.10">
    <property type="entry name" value="VSR Endonuclease"/>
    <property type="match status" value="1"/>
</dbReference>
<accession>A0AAT9LAF4</accession>
<evidence type="ECO:0000313" key="4">
    <source>
        <dbReference type="EMBL" id="QUL98067.1"/>
    </source>
</evidence>
<feature type="compositionally biased region" description="Basic and acidic residues" evidence="2">
    <location>
        <begin position="180"/>
        <end position="203"/>
    </location>
</feature>
<dbReference type="Pfam" id="PF18741">
    <property type="entry name" value="MTES_1575"/>
    <property type="match status" value="1"/>
</dbReference>
<dbReference type="SUPFAM" id="SSF52980">
    <property type="entry name" value="Restriction endonuclease-like"/>
    <property type="match status" value="1"/>
</dbReference>
<dbReference type="InterPro" id="IPR011335">
    <property type="entry name" value="Restrct_endonuc-II-like"/>
</dbReference>
<keyword evidence="1" id="KW-0175">Coiled coil</keyword>
<dbReference type="InterPro" id="IPR049468">
    <property type="entry name" value="Restrct_endonuc-II-like_dom"/>
</dbReference>
<feature type="coiled-coil region" evidence="1">
    <location>
        <begin position="117"/>
        <end position="144"/>
    </location>
</feature>
<evidence type="ECO:0000256" key="2">
    <source>
        <dbReference type="SAM" id="MobiDB-lite"/>
    </source>
</evidence>
<name>A0AAT9LAF4_9FIRM</name>
<reference evidence="4" key="1">
    <citation type="submission" date="2020-10" db="EMBL/GenBank/DDBJ databases">
        <authorList>
            <person name="Kadnikov V."/>
            <person name="Beletsky A.V."/>
            <person name="Mardanov A.V."/>
            <person name="Karnachuk O.V."/>
            <person name="Ravin N.V."/>
        </authorList>
    </citation>
    <scope>NUCLEOTIDE SEQUENCE</scope>
    <source>
        <strain evidence="4">Bu02</strain>
    </source>
</reference>
<organism evidence="4">
    <name type="scientific">Candidatus Fermentithermobacillus carboniphilus</name>
    <dbReference type="NCBI Taxonomy" id="3085328"/>
    <lineage>
        <taxon>Bacteria</taxon>
        <taxon>Bacillati</taxon>
        <taxon>Bacillota</taxon>
        <taxon>Candidatus Fermentithermobacillia</taxon>
        <taxon>Candidatus Fermentithermobacillales</taxon>
        <taxon>Candidatus Fermentithermobacillaceae</taxon>
        <taxon>Candidatus Fermentithermobacillus</taxon>
    </lineage>
</organism>
<gene>
    <name evidence="4" type="ORF">IMF26_08380</name>
</gene>
<reference evidence="4" key="2">
    <citation type="journal article" date="2023" name="Biology">
        <title>Prokaryotic Life Associated with Coal-Fire Gas Vents Revealed by Metagenomics.</title>
        <authorList>
            <person name="Kadnikov V.V."/>
            <person name="Mardanov A.V."/>
            <person name="Beletsky A.V."/>
            <person name="Karnachuk O.V."/>
            <person name="Ravin N.V."/>
        </authorList>
    </citation>
    <scope>NUCLEOTIDE SEQUENCE</scope>
    <source>
        <strain evidence="4">Bu02</strain>
    </source>
</reference>
<dbReference type="EMBL" id="CP062796">
    <property type="protein sequence ID" value="QUL98067.1"/>
    <property type="molecule type" value="Genomic_DNA"/>
</dbReference>
<dbReference type="KEGG" id="fcz:IMF26_08380"/>
<sequence length="221" mass="25467">MKKEPTGSYIWGFHERTPSEARFREALRKAGIRFEEEVPVKEFTVDFLIDGWLIVEIDGESHLTSSRAEKDRRKQQVLEDAGFTLVRVPAMDTGLPGGLKRWVRRIRGILDAGPPGLRDAKFDNRDLKRQVEEARKRLMEKALKDGEAIRMTREKMAYGEKSPGPKSACGAGEEETMEDYFGRPGEDFRALLEKYDFGKMPSKDEEDEDARDKKKRVSRRQ</sequence>
<evidence type="ECO:0000256" key="1">
    <source>
        <dbReference type="SAM" id="Coils"/>
    </source>
</evidence>